<keyword evidence="5 8" id="KW-0812">Transmembrane</keyword>
<evidence type="ECO:0000256" key="6">
    <source>
        <dbReference type="ARBA" id="ARBA00022989"/>
    </source>
</evidence>
<gene>
    <name evidence="10" type="ORF">UFOPK1827_01956</name>
    <name evidence="11" type="ORF">UFOPK3708_01425</name>
</gene>
<dbReference type="GO" id="GO:0016763">
    <property type="term" value="F:pentosyltransferase activity"/>
    <property type="evidence" value="ECO:0007669"/>
    <property type="project" value="TreeGrafter"/>
</dbReference>
<dbReference type="AlphaFoldDB" id="A0A6J7JC82"/>
<keyword evidence="3" id="KW-0328">Glycosyltransferase</keyword>
<feature type="transmembrane region" description="Helical" evidence="8">
    <location>
        <begin position="178"/>
        <end position="195"/>
    </location>
</feature>
<accession>A0A6J7JC82</accession>
<feature type="transmembrane region" description="Helical" evidence="8">
    <location>
        <begin position="9"/>
        <end position="31"/>
    </location>
</feature>
<feature type="transmembrane region" description="Helical" evidence="8">
    <location>
        <begin position="207"/>
        <end position="234"/>
    </location>
</feature>
<evidence type="ECO:0000313" key="11">
    <source>
        <dbReference type="EMBL" id="CAB4940569.1"/>
    </source>
</evidence>
<evidence type="ECO:0000256" key="4">
    <source>
        <dbReference type="ARBA" id="ARBA00022679"/>
    </source>
</evidence>
<feature type="transmembrane region" description="Helical" evidence="8">
    <location>
        <begin position="406"/>
        <end position="425"/>
    </location>
</feature>
<evidence type="ECO:0000259" key="9">
    <source>
        <dbReference type="Pfam" id="PF13231"/>
    </source>
</evidence>
<dbReference type="InterPro" id="IPR038731">
    <property type="entry name" value="RgtA/B/C-like"/>
</dbReference>
<sequence length="473" mass="51966">MTRRLPRFWLWLIIIVVAGFGLRVASMALWAPTKVPSGPLIDCPRYKVYLCGDAVYYHEAGNLLADGKGFIDPYRYLFGATEQVPLADGTTVEVVTPVGHLEPTAGHPPMYVMYLGAFSALGLRSVAAHQIASILLGSASILLAGLLGRSWRNERTGLIAAVLTAIYANIWINDTAVMSETAAIFFTFVATLFGLRFLRDPSRKNAAIFAVAGSFAALSRAELVLFVPILAAVVLWRAPLPWRERFLRYGIAGIVCCAVLAPWVIRNNLVMKERVTLSDGSGTVMVQANCDETYYGRHLGYWSLPCGYPQPFGPNGELLDESQRDVVVRARATEYISNHKARLITVVVPARIGRVWGLYEPLEQIRLDIGEGRPSIPAKLGFLQYLIFAPAAIAGAVIQWRRRQPVLVIGLWAVLATITAATAFGTTRYRTAAEVSIVMFAAITIEALWLIVQRRRNASTPPNVDNDELVPTP</sequence>
<organism evidence="11">
    <name type="scientific">freshwater metagenome</name>
    <dbReference type="NCBI Taxonomy" id="449393"/>
    <lineage>
        <taxon>unclassified sequences</taxon>
        <taxon>metagenomes</taxon>
        <taxon>ecological metagenomes</taxon>
    </lineage>
</organism>
<dbReference type="PANTHER" id="PTHR33908:SF11">
    <property type="entry name" value="MEMBRANE PROTEIN"/>
    <property type="match status" value="1"/>
</dbReference>
<dbReference type="GO" id="GO:0005886">
    <property type="term" value="C:plasma membrane"/>
    <property type="evidence" value="ECO:0007669"/>
    <property type="project" value="UniProtKB-SubCell"/>
</dbReference>
<keyword evidence="4" id="KW-0808">Transferase</keyword>
<feature type="transmembrane region" description="Helical" evidence="8">
    <location>
        <begin position="432"/>
        <end position="452"/>
    </location>
</feature>
<dbReference type="PANTHER" id="PTHR33908">
    <property type="entry name" value="MANNOSYLTRANSFERASE YKCB-RELATED"/>
    <property type="match status" value="1"/>
</dbReference>
<feature type="domain" description="Glycosyltransferase RgtA/B/C/D-like" evidence="9">
    <location>
        <begin position="107"/>
        <end position="265"/>
    </location>
</feature>
<dbReference type="InterPro" id="IPR050297">
    <property type="entry name" value="LipidA_mod_glycosyltrf_83"/>
</dbReference>
<dbReference type="EMBL" id="CAEZUO010000154">
    <property type="protein sequence ID" value="CAB4620531.1"/>
    <property type="molecule type" value="Genomic_DNA"/>
</dbReference>
<protein>
    <submittedName>
        <fullName evidence="11">Unannotated protein</fullName>
    </submittedName>
</protein>
<feature type="transmembrane region" description="Helical" evidence="8">
    <location>
        <begin position="111"/>
        <end position="144"/>
    </location>
</feature>
<evidence type="ECO:0000313" key="10">
    <source>
        <dbReference type="EMBL" id="CAB4620531.1"/>
    </source>
</evidence>
<evidence type="ECO:0000256" key="7">
    <source>
        <dbReference type="ARBA" id="ARBA00023136"/>
    </source>
</evidence>
<evidence type="ECO:0000256" key="1">
    <source>
        <dbReference type="ARBA" id="ARBA00004651"/>
    </source>
</evidence>
<evidence type="ECO:0000256" key="8">
    <source>
        <dbReference type="SAM" id="Phobius"/>
    </source>
</evidence>
<keyword evidence="7 8" id="KW-0472">Membrane</keyword>
<keyword evidence="2" id="KW-1003">Cell membrane</keyword>
<feature type="transmembrane region" description="Helical" evidence="8">
    <location>
        <begin position="156"/>
        <end position="172"/>
    </location>
</feature>
<reference evidence="11" key="1">
    <citation type="submission" date="2020-05" db="EMBL/GenBank/DDBJ databases">
        <authorList>
            <person name="Chiriac C."/>
            <person name="Salcher M."/>
            <person name="Ghai R."/>
            <person name="Kavagutti S V."/>
        </authorList>
    </citation>
    <scope>NUCLEOTIDE SEQUENCE</scope>
</reference>
<dbReference type="GO" id="GO:0008610">
    <property type="term" value="P:lipid biosynthetic process"/>
    <property type="evidence" value="ECO:0007669"/>
    <property type="project" value="UniProtKB-ARBA"/>
</dbReference>
<proteinExistence type="predicted"/>
<comment type="subcellular location">
    <subcellularLocation>
        <location evidence="1">Cell membrane</location>
        <topology evidence="1">Multi-pass membrane protein</topology>
    </subcellularLocation>
</comment>
<evidence type="ECO:0000256" key="5">
    <source>
        <dbReference type="ARBA" id="ARBA00022692"/>
    </source>
</evidence>
<dbReference type="EMBL" id="CAFBNA010000101">
    <property type="protein sequence ID" value="CAB4940569.1"/>
    <property type="molecule type" value="Genomic_DNA"/>
</dbReference>
<dbReference type="Pfam" id="PF13231">
    <property type="entry name" value="PMT_2"/>
    <property type="match status" value="1"/>
</dbReference>
<evidence type="ECO:0000256" key="3">
    <source>
        <dbReference type="ARBA" id="ARBA00022676"/>
    </source>
</evidence>
<feature type="transmembrane region" description="Helical" evidence="8">
    <location>
        <begin position="246"/>
        <end position="265"/>
    </location>
</feature>
<name>A0A6J7JC82_9ZZZZ</name>
<evidence type="ECO:0000256" key="2">
    <source>
        <dbReference type="ARBA" id="ARBA00022475"/>
    </source>
</evidence>
<keyword evidence="6 8" id="KW-1133">Transmembrane helix</keyword>